<evidence type="ECO:0000313" key="3">
    <source>
        <dbReference type="EMBL" id="AXG81239.1"/>
    </source>
</evidence>
<dbReference type="AlphaFoldDB" id="A0A345HX15"/>
<evidence type="ECO:0000256" key="1">
    <source>
        <dbReference type="ARBA" id="ARBA00006484"/>
    </source>
</evidence>
<sequence>MQKDIAVIIGVGGMGQAIARRVGSGRKVLLADFNETTLRAAADLLRGEGHEVSTERVDVSDHGSVRALADTADALGRVTHVAHTAGLSPAQAPTDAILRVDLLGVALVLDEFGRVIAPGGAGVVIASMAGHFQSPLPAEQERALAHAEAQELLGLPFLAPAVVGGPGAAYTLAKRANVLRVQAAAAAWGKRQARINSISPGAISTPMGQQELDGESGERIRAMIAMSAAKRQGTPDDIASAAAFLLDPQAGFITGTDLLADGGVVAASRAPMTAG</sequence>
<dbReference type="GO" id="GO:0016491">
    <property type="term" value="F:oxidoreductase activity"/>
    <property type="evidence" value="ECO:0007669"/>
    <property type="project" value="UniProtKB-KW"/>
</dbReference>
<dbReference type="KEGG" id="spad:DVK44_30085"/>
<dbReference type="InterPro" id="IPR002347">
    <property type="entry name" value="SDR_fam"/>
</dbReference>
<protein>
    <submittedName>
        <fullName evidence="3">SDR family NAD(P)-dependent oxidoreductase</fullName>
    </submittedName>
</protein>
<evidence type="ECO:0000256" key="2">
    <source>
        <dbReference type="ARBA" id="ARBA00023002"/>
    </source>
</evidence>
<dbReference type="PRINTS" id="PR00081">
    <property type="entry name" value="GDHRDH"/>
</dbReference>
<dbReference type="PANTHER" id="PTHR24321:SF8">
    <property type="entry name" value="ESTRADIOL 17-BETA-DEHYDROGENASE 8-RELATED"/>
    <property type="match status" value="1"/>
</dbReference>
<keyword evidence="4" id="KW-1185">Reference proteome</keyword>
<keyword evidence="2" id="KW-0560">Oxidoreductase</keyword>
<dbReference type="Pfam" id="PF13561">
    <property type="entry name" value="adh_short_C2"/>
    <property type="match status" value="2"/>
</dbReference>
<evidence type="ECO:0000313" key="4">
    <source>
        <dbReference type="Proteomes" id="UP000253868"/>
    </source>
</evidence>
<dbReference type="Gene3D" id="3.40.50.720">
    <property type="entry name" value="NAD(P)-binding Rossmann-like Domain"/>
    <property type="match status" value="1"/>
</dbReference>
<dbReference type="OrthoDB" id="9803333at2"/>
<dbReference type="EMBL" id="CP031194">
    <property type="protein sequence ID" value="AXG81239.1"/>
    <property type="molecule type" value="Genomic_DNA"/>
</dbReference>
<reference evidence="4" key="1">
    <citation type="submission" date="2018-07" db="EMBL/GenBank/DDBJ databases">
        <authorList>
            <person name="Zhao J."/>
        </authorList>
    </citation>
    <scope>NUCLEOTIDE SEQUENCE [LARGE SCALE GENOMIC DNA]</scope>
    <source>
        <strain evidence="4">GSSD-12</strain>
    </source>
</reference>
<dbReference type="RefSeq" id="WP_114663780.1">
    <property type="nucleotide sequence ID" value="NZ_CP031194.1"/>
</dbReference>
<proteinExistence type="inferred from homology"/>
<dbReference type="InterPro" id="IPR036291">
    <property type="entry name" value="NAD(P)-bd_dom_sf"/>
</dbReference>
<dbReference type="PANTHER" id="PTHR24321">
    <property type="entry name" value="DEHYDROGENASES, SHORT CHAIN"/>
    <property type="match status" value="1"/>
</dbReference>
<dbReference type="CDD" id="cd05233">
    <property type="entry name" value="SDR_c"/>
    <property type="match status" value="1"/>
</dbReference>
<gene>
    <name evidence="3" type="ORF">DVK44_30085</name>
</gene>
<dbReference type="Proteomes" id="UP000253868">
    <property type="component" value="Chromosome"/>
</dbReference>
<organism evidence="3 4">
    <name type="scientific">Streptomyces paludis</name>
    <dbReference type="NCBI Taxonomy" id="2282738"/>
    <lineage>
        <taxon>Bacteria</taxon>
        <taxon>Bacillati</taxon>
        <taxon>Actinomycetota</taxon>
        <taxon>Actinomycetes</taxon>
        <taxon>Kitasatosporales</taxon>
        <taxon>Streptomycetaceae</taxon>
        <taxon>Streptomyces</taxon>
    </lineage>
</organism>
<dbReference type="NCBIfam" id="NF005395">
    <property type="entry name" value="PRK06940.1"/>
    <property type="match status" value="1"/>
</dbReference>
<dbReference type="SUPFAM" id="SSF51735">
    <property type="entry name" value="NAD(P)-binding Rossmann-fold domains"/>
    <property type="match status" value="1"/>
</dbReference>
<comment type="similarity">
    <text evidence="1">Belongs to the short-chain dehydrogenases/reductases (SDR) family.</text>
</comment>
<name>A0A345HX15_9ACTN</name>
<accession>A0A345HX15</accession>